<feature type="domain" description="Dienelactone hydrolase" evidence="3">
    <location>
        <begin position="41"/>
        <end position="278"/>
    </location>
</feature>
<keyword evidence="2" id="KW-0732">Signal</keyword>
<protein>
    <submittedName>
        <fullName evidence="4">Dienelactone hydrolase</fullName>
    </submittedName>
</protein>
<reference evidence="4" key="1">
    <citation type="journal article" date="2014" name="Int. J. Syst. Evol. Microbiol.">
        <title>Complete genome sequence of Corynebacterium casei LMG S-19264T (=DSM 44701T), isolated from a smear-ripened cheese.</title>
        <authorList>
            <consortium name="US DOE Joint Genome Institute (JGI-PGF)"/>
            <person name="Walter F."/>
            <person name="Albersmeier A."/>
            <person name="Kalinowski J."/>
            <person name="Ruckert C."/>
        </authorList>
    </citation>
    <scope>NUCLEOTIDE SEQUENCE</scope>
    <source>
        <strain evidence="4">CGMCC 1.12214</strain>
    </source>
</reference>
<dbReference type="Pfam" id="PF01738">
    <property type="entry name" value="DLH"/>
    <property type="match status" value="1"/>
</dbReference>
<name>A0A917I528_9HYPH</name>
<dbReference type="SUPFAM" id="SSF53474">
    <property type="entry name" value="alpha/beta-Hydrolases"/>
    <property type="match status" value="1"/>
</dbReference>
<dbReference type="AlphaFoldDB" id="A0A917I528"/>
<evidence type="ECO:0000313" key="4">
    <source>
        <dbReference type="EMBL" id="GGH11901.1"/>
    </source>
</evidence>
<sequence length="284" mass="30532">MRLAALLPALLWMTAAAAHPATVRAAGPERIRLPGSDVVLAAALYKPAGLGPFPAVVALHGCGGLFLRNGAIAPRDADWAERLVGLGFVVLMPDSYGPRAQGPQCRNRERVVRPNHQRQSDAHAARRWLQAQPYVKPEAVNILGWSNGASTTLYAIRDAKTDRAAMGDGPDFARAVAFYPGCRTLAATGHYKPRLPLLILVGEDDDWTPPDACRRLVEQAKAAGRNATLVTYPDAVHDFDHPNLEVVTRRGLAYTASDSGEARAGTNPAGREDAIKRVPAFLAR</sequence>
<dbReference type="InterPro" id="IPR029058">
    <property type="entry name" value="AB_hydrolase_fold"/>
</dbReference>
<keyword evidence="1 4" id="KW-0378">Hydrolase</keyword>
<comment type="caution">
    <text evidence="4">The sequence shown here is derived from an EMBL/GenBank/DDBJ whole genome shotgun (WGS) entry which is preliminary data.</text>
</comment>
<dbReference type="InterPro" id="IPR050261">
    <property type="entry name" value="FrsA_esterase"/>
</dbReference>
<dbReference type="PANTHER" id="PTHR22946">
    <property type="entry name" value="DIENELACTONE HYDROLASE DOMAIN-CONTAINING PROTEIN-RELATED"/>
    <property type="match status" value="1"/>
</dbReference>
<reference evidence="4" key="2">
    <citation type="submission" date="2020-09" db="EMBL/GenBank/DDBJ databases">
        <authorList>
            <person name="Sun Q."/>
            <person name="Zhou Y."/>
        </authorList>
    </citation>
    <scope>NUCLEOTIDE SEQUENCE</scope>
    <source>
        <strain evidence="4">CGMCC 1.12214</strain>
    </source>
</reference>
<evidence type="ECO:0000256" key="1">
    <source>
        <dbReference type="ARBA" id="ARBA00022801"/>
    </source>
</evidence>
<dbReference type="GO" id="GO:0052689">
    <property type="term" value="F:carboxylic ester hydrolase activity"/>
    <property type="evidence" value="ECO:0007669"/>
    <property type="project" value="UniProtKB-ARBA"/>
</dbReference>
<dbReference type="EMBL" id="BMES01000001">
    <property type="protein sequence ID" value="GGH11901.1"/>
    <property type="molecule type" value="Genomic_DNA"/>
</dbReference>
<gene>
    <name evidence="4" type="ORF">GCM10007036_09300</name>
</gene>
<evidence type="ECO:0000313" key="5">
    <source>
        <dbReference type="Proteomes" id="UP000603912"/>
    </source>
</evidence>
<proteinExistence type="predicted"/>
<feature type="signal peptide" evidence="2">
    <location>
        <begin position="1"/>
        <end position="18"/>
    </location>
</feature>
<feature type="chain" id="PRO_5036697137" evidence="2">
    <location>
        <begin position="19"/>
        <end position="284"/>
    </location>
</feature>
<dbReference type="RefSeq" id="WP_188516533.1">
    <property type="nucleotide sequence ID" value="NZ_BMES01000001.1"/>
</dbReference>
<dbReference type="InterPro" id="IPR002925">
    <property type="entry name" value="Dienelactn_hydro"/>
</dbReference>
<evidence type="ECO:0000256" key="2">
    <source>
        <dbReference type="SAM" id="SignalP"/>
    </source>
</evidence>
<accession>A0A917I528</accession>
<organism evidence="4 5">
    <name type="scientific">Alsobacter metallidurans</name>
    <dbReference type="NCBI Taxonomy" id="340221"/>
    <lineage>
        <taxon>Bacteria</taxon>
        <taxon>Pseudomonadati</taxon>
        <taxon>Pseudomonadota</taxon>
        <taxon>Alphaproteobacteria</taxon>
        <taxon>Hyphomicrobiales</taxon>
        <taxon>Alsobacteraceae</taxon>
        <taxon>Alsobacter</taxon>
    </lineage>
</organism>
<dbReference type="Proteomes" id="UP000603912">
    <property type="component" value="Unassembled WGS sequence"/>
</dbReference>
<evidence type="ECO:0000259" key="3">
    <source>
        <dbReference type="Pfam" id="PF01738"/>
    </source>
</evidence>
<dbReference type="Gene3D" id="3.40.50.1820">
    <property type="entry name" value="alpha/beta hydrolase"/>
    <property type="match status" value="1"/>
</dbReference>
<dbReference type="PANTHER" id="PTHR22946:SF9">
    <property type="entry name" value="POLYKETIDE TRANSFERASE AF380"/>
    <property type="match status" value="1"/>
</dbReference>
<keyword evidence="5" id="KW-1185">Reference proteome</keyword>